<dbReference type="PANTHER" id="PTHR42951">
    <property type="entry name" value="METALLO-BETA-LACTAMASE DOMAIN-CONTAINING"/>
    <property type="match status" value="1"/>
</dbReference>
<dbReference type="Proteomes" id="UP000622653">
    <property type="component" value="Unassembled WGS sequence"/>
</dbReference>
<organism evidence="2 3">
    <name type="scientific">Savagea serpentis</name>
    <dbReference type="NCBI Taxonomy" id="2785297"/>
    <lineage>
        <taxon>Bacteria</taxon>
        <taxon>Bacillati</taxon>
        <taxon>Bacillota</taxon>
        <taxon>Bacilli</taxon>
        <taxon>Bacillales</taxon>
        <taxon>Caryophanaceae</taxon>
        <taxon>Savagea</taxon>
    </lineage>
</organism>
<gene>
    <name evidence="2" type="ORF">IRY55_04210</name>
</gene>
<name>A0A8J7KSG9_9BACL</name>
<dbReference type="RefSeq" id="WP_194561992.1">
    <property type="nucleotide sequence ID" value="NZ_JADKPV010000001.1"/>
</dbReference>
<accession>A0A8J7KSG9</accession>
<dbReference type="EMBL" id="JADKPV010000001">
    <property type="protein sequence ID" value="MBF4500559.1"/>
    <property type="molecule type" value="Genomic_DNA"/>
</dbReference>
<sequence length="241" mass="27338">MSMIIPLKIKYEYENRPYFLYPTVIKGKRKHILINLGYPGSLPLIEDALRQEGIEPKTIRTVYFTHHHDEAIGAAAEWKKKYWRTKFMTSIEEAPFIDGRKKPFKIEQAEQLLEAAEDELQEQTAAQYMVALASIPPVKIHRTIADGNRLPVETFAEVIATPGQTLGHTSIYCPEENIIIAGEAAAKEKSYITVGDMNTALDLKEASESLEKIINVDPEMIICYKTGIFAKSEETEYTEQD</sequence>
<dbReference type="InterPro" id="IPR001279">
    <property type="entry name" value="Metallo-B-lactamas"/>
</dbReference>
<dbReference type="InterPro" id="IPR050855">
    <property type="entry name" value="NDM-1-like"/>
</dbReference>
<protein>
    <submittedName>
        <fullName evidence="2">MBL fold metallo-hydrolase</fullName>
    </submittedName>
</protein>
<dbReference type="InterPro" id="IPR036866">
    <property type="entry name" value="RibonucZ/Hydroxyglut_hydro"/>
</dbReference>
<evidence type="ECO:0000259" key="1">
    <source>
        <dbReference type="SMART" id="SM00849"/>
    </source>
</evidence>
<feature type="domain" description="Metallo-beta-lactamase" evidence="1">
    <location>
        <begin position="19"/>
        <end position="225"/>
    </location>
</feature>
<dbReference type="Gene3D" id="3.60.15.10">
    <property type="entry name" value="Ribonuclease Z/Hydroxyacylglutathione hydrolase-like"/>
    <property type="match status" value="1"/>
</dbReference>
<evidence type="ECO:0000313" key="2">
    <source>
        <dbReference type="EMBL" id="MBF4500559.1"/>
    </source>
</evidence>
<proteinExistence type="predicted"/>
<comment type="caution">
    <text evidence="2">The sequence shown here is derived from an EMBL/GenBank/DDBJ whole genome shotgun (WGS) entry which is preliminary data.</text>
</comment>
<dbReference type="AlphaFoldDB" id="A0A8J7KSG9"/>
<dbReference type="SMART" id="SM00849">
    <property type="entry name" value="Lactamase_B"/>
    <property type="match status" value="1"/>
</dbReference>
<evidence type="ECO:0000313" key="3">
    <source>
        <dbReference type="Proteomes" id="UP000622653"/>
    </source>
</evidence>
<dbReference type="SUPFAM" id="SSF56281">
    <property type="entry name" value="Metallo-hydrolase/oxidoreductase"/>
    <property type="match status" value="1"/>
</dbReference>
<keyword evidence="3" id="KW-1185">Reference proteome</keyword>
<dbReference type="PANTHER" id="PTHR42951:SF15">
    <property type="entry name" value="METALLO-BETA-LACTAMASE SUPERFAMILY PROTEIN"/>
    <property type="match status" value="1"/>
</dbReference>
<reference evidence="2" key="1">
    <citation type="submission" date="2020-11" db="EMBL/GenBank/DDBJ databases">
        <title>Multidrug resistant novel bacterium Savagea serpentis sp. nov., isolated from the scats of a vine snake (Ahaetulla nasuta).</title>
        <authorList>
            <person name="Venkata Ramana V."/>
            <person name="Vikas Patil S."/>
            <person name="Yogita Lugani V."/>
        </authorList>
    </citation>
    <scope>NUCLEOTIDE SEQUENCE</scope>
    <source>
        <strain evidence="2">SN6</strain>
    </source>
</reference>
<dbReference type="Pfam" id="PF00753">
    <property type="entry name" value="Lactamase_B"/>
    <property type="match status" value="1"/>
</dbReference>